<feature type="domain" description="FAS1" evidence="3">
    <location>
        <begin position="453"/>
        <end position="590"/>
    </location>
</feature>
<feature type="domain" description="FAS1" evidence="3">
    <location>
        <begin position="312"/>
        <end position="450"/>
    </location>
</feature>
<dbReference type="InterPro" id="IPR000782">
    <property type="entry name" value="FAS1_domain"/>
</dbReference>
<evidence type="ECO:0000259" key="3">
    <source>
        <dbReference type="PROSITE" id="PS50213"/>
    </source>
</evidence>
<accession>A0A8H3X194</accession>
<keyword evidence="2" id="KW-0732">Signal</keyword>
<organism evidence="4 5">
    <name type="scientific">Gigaspora margarita</name>
    <dbReference type="NCBI Taxonomy" id="4874"/>
    <lineage>
        <taxon>Eukaryota</taxon>
        <taxon>Fungi</taxon>
        <taxon>Fungi incertae sedis</taxon>
        <taxon>Mucoromycota</taxon>
        <taxon>Glomeromycotina</taxon>
        <taxon>Glomeromycetes</taxon>
        <taxon>Diversisporales</taxon>
        <taxon>Gigasporaceae</taxon>
        <taxon>Gigaspora</taxon>
    </lineage>
</organism>
<evidence type="ECO:0000313" key="4">
    <source>
        <dbReference type="EMBL" id="KAF0386977.1"/>
    </source>
</evidence>
<keyword evidence="1" id="KW-1133">Transmembrane helix</keyword>
<dbReference type="Pfam" id="PF02469">
    <property type="entry name" value="Fasciclin"/>
    <property type="match status" value="5"/>
</dbReference>
<dbReference type="SUPFAM" id="SSF82153">
    <property type="entry name" value="FAS1 domain"/>
    <property type="match status" value="5"/>
</dbReference>
<dbReference type="AlphaFoldDB" id="A0A8H3X194"/>
<protein>
    <submittedName>
        <fullName evidence="4">FAS1 domain-containing protein</fullName>
    </submittedName>
</protein>
<evidence type="ECO:0000256" key="2">
    <source>
        <dbReference type="SAM" id="SignalP"/>
    </source>
</evidence>
<name>A0A8H3X194_GIGMA</name>
<comment type="caution">
    <text evidence="4">The sequence shown here is derived from an EMBL/GenBank/DDBJ whole genome shotgun (WGS) entry which is preliminary data.</text>
</comment>
<reference evidence="4 5" key="1">
    <citation type="journal article" date="2019" name="Environ. Microbiol.">
        <title>At the nexus of three kingdoms: the genome of the mycorrhizal fungus Gigaspora margarita provides insights into plant, endobacterial and fungal interactions.</title>
        <authorList>
            <person name="Venice F."/>
            <person name="Ghignone S."/>
            <person name="Salvioli di Fossalunga A."/>
            <person name="Amselem J."/>
            <person name="Novero M."/>
            <person name="Xianan X."/>
            <person name="Sedzielewska Toro K."/>
            <person name="Morin E."/>
            <person name="Lipzen A."/>
            <person name="Grigoriev I.V."/>
            <person name="Henrissat B."/>
            <person name="Martin F.M."/>
            <person name="Bonfante P."/>
        </authorList>
    </citation>
    <scope>NUCLEOTIDE SEQUENCE [LARGE SCALE GENOMIC DNA]</scope>
    <source>
        <strain evidence="4 5">BEG34</strain>
    </source>
</reference>
<keyword evidence="5" id="KW-1185">Reference proteome</keyword>
<evidence type="ECO:0000256" key="1">
    <source>
        <dbReference type="SAM" id="Phobius"/>
    </source>
</evidence>
<gene>
    <name evidence="4" type="ORF">F8M41_011298</name>
</gene>
<dbReference type="PANTHER" id="PTHR10900:SF77">
    <property type="entry name" value="FI19380P1"/>
    <property type="match status" value="1"/>
</dbReference>
<feature type="domain" description="FAS1" evidence="3">
    <location>
        <begin position="27"/>
        <end position="162"/>
    </location>
</feature>
<sequence>MTIIGRLILLLLFLLLSPASRPFAESRKTIVDVLSNDSRFTNLIEALQRTRLIPLLNHLETGTFFAPINEAFEDGSFVTTDRMLYHILWEEIKGEELKDGQLLTTRYEISEKLGEGKIGQKVKIEREIEKLGKEVKYVGNGKIIQTDLQADNGIIHVIDNVLTTPMDALTTLDSIDQLEIFTTYLRLMDLDRHVKVGSHITVFAPTDDSITKRLKHYEREYLTGNCGGGFRDLDILVKHQLHYEDVLYTTNFTHKLLPVETAQGEPLKVVRDDNDVIHVADGTVTYKDLLAYNGVIHIIDEIAVPKALFFNAHKYLCGLRATKFVSTLIKYRLNHYIEDLDTPYTILAPHDDYYDDHIFSDGTDILKYHILNGSYKIEDFKNQMLVQTELITKRLKNKRQRITVTVKSTWVKENNETEKSDTDIIFNDAYVLGSPVAIGNSMIYILSKTLKLPSDIVTIAHRNKQLSNFQSAIEASDMMPTVQQSEGVTVFAPTNLAFSNLDLLIPYFLSPYGKDDLREVVGYHMLDNIIYTEGIPQGESQYTTIDGSPLNITRDEKDHIKVKIENGTSEITQRDILTDTGVMHVVDAVQLPPTLHVTVGKILNGIGATSMLEIFKISNLSEILDDPIEPFTIFSPTNEAFRKINITKLMNDPDRVSRLIRLHVIPHSVDNLREGKELNTMLSDDAKLVVRKDILYGGYRIEVKGGFFEDKARIRGMGKAWNGGAVYEVDKVLNPVRPFPHIGRVFFGVVLGILASLILITLVTYAWHHWVMYKRRAGYNRID</sequence>
<feature type="domain" description="FAS1" evidence="3">
    <location>
        <begin position="165"/>
        <end position="303"/>
    </location>
</feature>
<feature type="transmembrane region" description="Helical" evidence="1">
    <location>
        <begin position="745"/>
        <end position="767"/>
    </location>
</feature>
<feature type="signal peptide" evidence="2">
    <location>
        <begin position="1"/>
        <end position="19"/>
    </location>
</feature>
<evidence type="ECO:0000313" key="5">
    <source>
        <dbReference type="Proteomes" id="UP000439903"/>
    </source>
</evidence>
<dbReference type="OrthoDB" id="14252at2759"/>
<keyword evidence="1" id="KW-0812">Transmembrane</keyword>
<dbReference type="InterPro" id="IPR050904">
    <property type="entry name" value="Adhesion/Biosynth-related"/>
</dbReference>
<dbReference type="Proteomes" id="UP000439903">
    <property type="component" value="Unassembled WGS sequence"/>
</dbReference>
<dbReference type="PROSITE" id="PS50213">
    <property type="entry name" value="FAS1"/>
    <property type="match status" value="5"/>
</dbReference>
<dbReference type="SMART" id="SM00554">
    <property type="entry name" value="FAS1"/>
    <property type="match status" value="5"/>
</dbReference>
<proteinExistence type="predicted"/>
<feature type="chain" id="PRO_5034534316" evidence="2">
    <location>
        <begin position="20"/>
        <end position="783"/>
    </location>
</feature>
<dbReference type="InterPro" id="IPR036378">
    <property type="entry name" value="FAS1_dom_sf"/>
</dbReference>
<dbReference type="Gene3D" id="2.30.180.10">
    <property type="entry name" value="FAS1 domain"/>
    <property type="match status" value="5"/>
</dbReference>
<dbReference type="PANTHER" id="PTHR10900">
    <property type="entry name" value="PERIOSTIN-RELATED"/>
    <property type="match status" value="1"/>
</dbReference>
<dbReference type="EMBL" id="WTPW01002313">
    <property type="protein sequence ID" value="KAF0386977.1"/>
    <property type="molecule type" value="Genomic_DNA"/>
</dbReference>
<keyword evidence="1" id="KW-0472">Membrane</keyword>
<feature type="domain" description="FAS1" evidence="3">
    <location>
        <begin position="595"/>
        <end position="733"/>
    </location>
</feature>